<evidence type="ECO:0000313" key="2">
    <source>
        <dbReference type="EMBL" id="ARU05454.1"/>
    </source>
</evidence>
<feature type="region of interest" description="Disordered" evidence="1">
    <location>
        <begin position="1"/>
        <end position="23"/>
    </location>
</feature>
<dbReference type="PANTHER" id="PTHR11669">
    <property type="entry name" value="REPLICATION FACTOR C / DNA POLYMERASE III GAMMA-TAU SUBUNIT"/>
    <property type="match status" value="1"/>
</dbReference>
<protein>
    <submittedName>
        <fullName evidence="2">DNA polymerase III subunit delta</fullName>
    </submittedName>
</protein>
<gene>
    <name evidence="2" type="ORF">CCO03_12825</name>
</gene>
<dbReference type="InterPro" id="IPR027417">
    <property type="entry name" value="P-loop_NTPase"/>
</dbReference>
<dbReference type="Gene3D" id="3.40.50.300">
    <property type="entry name" value="P-loop containing nucleotide triphosphate hydrolases"/>
    <property type="match status" value="1"/>
</dbReference>
<dbReference type="PANTHER" id="PTHR11669:SF8">
    <property type="entry name" value="DNA POLYMERASE III SUBUNIT DELTA"/>
    <property type="match status" value="1"/>
</dbReference>
<dbReference type="GO" id="GO:0006261">
    <property type="term" value="P:DNA-templated DNA replication"/>
    <property type="evidence" value="ECO:0007669"/>
    <property type="project" value="TreeGrafter"/>
</dbReference>
<dbReference type="GO" id="GO:0009360">
    <property type="term" value="C:DNA polymerase III complex"/>
    <property type="evidence" value="ECO:0007669"/>
    <property type="project" value="TreeGrafter"/>
</dbReference>
<keyword evidence="3" id="KW-1185">Reference proteome</keyword>
<dbReference type="EMBL" id="CP021455">
    <property type="protein sequence ID" value="ARU05454.1"/>
    <property type="molecule type" value="Genomic_DNA"/>
</dbReference>
<dbReference type="Proteomes" id="UP000196138">
    <property type="component" value="Chromosome"/>
</dbReference>
<evidence type="ECO:0000256" key="1">
    <source>
        <dbReference type="SAM" id="MobiDB-lite"/>
    </source>
</evidence>
<accession>A0A1Y0EP80</accession>
<dbReference type="InterPro" id="IPR050238">
    <property type="entry name" value="DNA_Rep/Repair_Clamp_Loader"/>
</dbReference>
<proteinExistence type="predicted"/>
<dbReference type="AlphaFoldDB" id="A0A1Y0EP80"/>
<evidence type="ECO:0000313" key="3">
    <source>
        <dbReference type="Proteomes" id="UP000196138"/>
    </source>
</evidence>
<organism evidence="2 3">
    <name type="scientific">Comamonas serinivorans</name>
    <dbReference type="NCBI Taxonomy" id="1082851"/>
    <lineage>
        <taxon>Bacteria</taxon>
        <taxon>Pseudomonadati</taxon>
        <taxon>Pseudomonadota</taxon>
        <taxon>Betaproteobacteria</taxon>
        <taxon>Burkholderiales</taxon>
        <taxon>Comamonadaceae</taxon>
        <taxon>Comamonas</taxon>
    </lineage>
</organism>
<reference evidence="2 3" key="1">
    <citation type="submission" date="2017-05" db="EMBL/GenBank/DDBJ databases">
        <authorList>
            <person name="Song R."/>
            <person name="Chenine A.L."/>
            <person name="Ruprecht R.M."/>
        </authorList>
    </citation>
    <scope>NUCLEOTIDE SEQUENCE [LARGE SCALE GENOMIC DNA]</scope>
    <source>
        <strain evidence="2 3">DSM 26136</strain>
    </source>
</reference>
<name>A0A1Y0EP80_9BURK</name>
<dbReference type="KEGG" id="cser:CCO03_12825"/>
<dbReference type="SUPFAM" id="SSF52540">
    <property type="entry name" value="P-loop containing nucleoside triphosphate hydrolases"/>
    <property type="match status" value="1"/>
</dbReference>
<dbReference type="Pfam" id="PF13177">
    <property type="entry name" value="DNA_pol3_delta2"/>
    <property type="match status" value="1"/>
</dbReference>
<dbReference type="RefSeq" id="WP_087281632.1">
    <property type="nucleotide sequence ID" value="NZ_CP021455.1"/>
</dbReference>
<dbReference type="OrthoDB" id="9811073at2"/>
<feature type="compositionally biased region" description="Low complexity" evidence="1">
    <location>
        <begin position="1"/>
        <end position="21"/>
    </location>
</feature>
<sequence length="375" mass="39826">MATRAPRAAAKPATPTYAAPSSLPPSPWLHTQLTGLLAQRGHAWLLQGPSGLGQYELGLMLAQAWLCDAPQAQGVACGQCESCHAVAVRTHADLLVVMPEVQMQALGWPLPEKAQAELDEKKRKPSKEIRVEALRQVVEFAQRTSARGRGKAVLVYPAERMNAISANALLKTLEEPAGDLRFVLASEAAHLLLPTIRSRCITHALAWPDAQAAIGWLAQCGVSGDEAQALLAMAGGRPTDALALASSGLTAADWVALPKALAQGEPAWLKDQPPPQAVAHLQKLCHDLMALGCGAQPRYFPAATLQALFTDAGKGAGRTGRGRPWPDGRSLVRWSQSLLTAARTAEHPFQAGLMTEFLVSEASQAINSGFRTPPA</sequence>